<protein>
    <recommendedName>
        <fullName evidence="3">DNA-directed RNA polymerase subunit beta</fullName>
    </recommendedName>
</protein>
<gene>
    <name evidence="1" type="ORF">ETU37_14850</name>
</gene>
<dbReference type="AlphaFoldDB" id="A0A4Q5J107"/>
<dbReference type="RefSeq" id="WP_129988125.1">
    <property type="nucleotide sequence ID" value="NZ_SDPU01000027.1"/>
</dbReference>
<comment type="caution">
    <text evidence="1">The sequence shown here is derived from an EMBL/GenBank/DDBJ whole genome shotgun (WGS) entry which is preliminary data.</text>
</comment>
<dbReference type="OrthoDB" id="5188280at2"/>
<dbReference type="EMBL" id="SDPU01000027">
    <property type="protein sequence ID" value="RYU10985.1"/>
    <property type="molecule type" value="Genomic_DNA"/>
</dbReference>
<organism evidence="1 2">
    <name type="scientific">Nocardioides iriomotensis</name>
    <dbReference type="NCBI Taxonomy" id="715784"/>
    <lineage>
        <taxon>Bacteria</taxon>
        <taxon>Bacillati</taxon>
        <taxon>Actinomycetota</taxon>
        <taxon>Actinomycetes</taxon>
        <taxon>Propionibacteriales</taxon>
        <taxon>Nocardioidaceae</taxon>
        <taxon>Nocardioides</taxon>
    </lineage>
</organism>
<evidence type="ECO:0000313" key="2">
    <source>
        <dbReference type="Proteomes" id="UP000291189"/>
    </source>
</evidence>
<evidence type="ECO:0000313" key="1">
    <source>
        <dbReference type="EMBL" id="RYU10985.1"/>
    </source>
</evidence>
<reference evidence="1 2" key="1">
    <citation type="submission" date="2019-01" db="EMBL/GenBank/DDBJ databases">
        <title>Nocardioides guangzhouensis sp. nov., an actinobacterium isolated from soil.</title>
        <authorList>
            <person name="Fu Y."/>
            <person name="Cai Y."/>
            <person name="Lin Z."/>
            <person name="Chen P."/>
        </authorList>
    </citation>
    <scope>NUCLEOTIDE SEQUENCE [LARGE SCALE GENOMIC DNA]</scope>
    <source>
        <strain evidence="1 2">NBRC 105384</strain>
    </source>
</reference>
<dbReference type="Proteomes" id="UP000291189">
    <property type="component" value="Unassembled WGS sequence"/>
</dbReference>
<evidence type="ECO:0008006" key="3">
    <source>
        <dbReference type="Google" id="ProtNLM"/>
    </source>
</evidence>
<proteinExistence type="predicted"/>
<accession>A0A4Q5J107</accession>
<sequence>MSEPPLHRRPVMPGARHFEKITGDVDPATRSEAADRCANLLVRGAHDSDDEQVVARVVRLAEDEGLEALADLWSGSPADSLAGCLWRLYLLRAWVHADPEGAAREFDAGRRRTPVHEVVAGVVEPPGPDEVRHLTDQVLRGVARGDFADTLWRAAAFARVVSAGRAMTDTTGDPSGRSAYQADLSAARLLTMAEQLEHAARLEADGHLA</sequence>
<keyword evidence="2" id="KW-1185">Reference proteome</keyword>
<name>A0A4Q5J107_9ACTN</name>